<dbReference type="PANTHER" id="PTHR44858">
    <property type="entry name" value="TETRATRICOPEPTIDE REPEAT PROTEIN 6"/>
    <property type="match status" value="1"/>
</dbReference>
<keyword evidence="2 3" id="KW-0802">TPR repeat</keyword>
<reference evidence="5" key="1">
    <citation type="journal article" date="2019" name="Int. J. Syst. Evol. Microbiol.">
        <title>The Global Catalogue of Microorganisms (GCM) 10K type strain sequencing project: providing services to taxonomists for standard genome sequencing and annotation.</title>
        <authorList>
            <consortium name="The Broad Institute Genomics Platform"/>
            <consortium name="The Broad Institute Genome Sequencing Center for Infectious Disease"/>
            <person name="Wu L."/>
            <person name="Ma J."/>
        </authorList>
    </citation>
    <scope>NUCLEOTIDE SEQUENCE [LARGE SCALE GENOMIC DNA]</scope>
    <source>
        <strain evidence="5">DT92</strain>
    </source>
</reference>
<evidence type="ECO:0000256" key="3">
    <source>
        <dbReference type="PROSITE-ProRule" id="PRU00339"/>
    </source>
</evidence>
<evidence type="ECO:0000313" key="5">
    <source>
        <dbReference type="Proteomes" id="UP001597344"/>
    </source>
</evidence>
<keyword evidence="1" id="KW-0677">Repeat</keyword>
<dbReference type="InterPro" id="IPR050498">
    <property type="entry name" value="Ycf3"/>
</dbReference>
<dbReference type="SMART" id="SM00028">
    <property type="entry name" value="TPR"/>
    <property type="match status" value="3"/>
</dbReference>
<feature type="repeat" description="TPR" evidence="3">
    <location>
        <begin position="221"/>
        <end position="254"/>
    </location>
</feature>
<accession>A0ABW5AVN3</accession>
<name>A0ABW5AVN3_9FLAO</name>
<evidence type="ECO:0000313" key="4">
    <source>
        <dbReference type="EMBL" id="MFD2186187.1"/>
    </source>
</evidence>
<dbReference type="EMBL" id="JBHUHY010000003">
    <property type="protein sequence ID" value="MFD2186187.1"/>
    <property type="molecule type" value="Genomic_DNA"/>
</dbReference>
<proteinExistence type="predicted"/>
<evidence type="ECO:0000256" key="2">
    <source>
        <dbReference type="ARBA" id="ARBA00022803"/>
    </source>
</evidence>
<dbReference type="Proteomes" id="UP001597344">
    <property type="component" value="Unassembled WGS sequence"/>
</dbReference>
<dbReference type="InterPro" id="IPR019734">
    <property type="entry name" value="TPR_rpt"/>
</dbReference>
<protein>
    <submittedName>
        <fullName evidence="4">Tetratricopeptide repeat protein</fullName>
    </submittedName>
</protein>
<gene>
    <name evidence="4" type="ORF">ACFSJT_05245</name>
</gene>
<dbReference type="SUPFAM" id="SSF48452">
    <property type="entry name" value="TPR-like"/>
    <property type="match status" value="1"/>
</dbReference>
<dbReference type="RefSeq" id="WP_378319167.1">
    <property type="nucleotide sequence ID" value="NZ_JBHUHY010000003.1"/>
</dbReference>
<evidence type="ECO:0000256" key="1">
    <source>
        <dbReference type="ARBA" id="ARBA00022737"/>
    </source>
</evidence>
<dbReference type="Gene3D" id="1.25.40.10">
    <property type="entry name" value="Tetratricopeptide repeat domain"/>
    <property type="match status" value="1"/>
</dbReference>
<organism evidence="4 5">
    <name type="scientific">Aquimarina celericrescens</name>
    <dbReference type="NCBI Taxonomy" id="1964542"/>
    <lineage>
        <taxon>Bacteria</taxon>
        <taxon>Pseudomonadati</taxon>
        <taxon>Bacteroidota</taxon>
        <taxon>Flavobacteriia</taxon>
        <taxon>Flavobacteriales</taxon>
        <taxon>Flavobacteriaceae</taxon>
        <taxon>Aquimarina</taxon>
    </lineage>
</organism>
<dbReference type="PROSITE" id="PS51257">
    <property type="entry name" value="PROKAR_LIPOPROTEIN"/>
    <property type="match status" value="1"/>
</dbReference>
<dbReference type="InterPro" id="IPR011990">
    <property type="entry name" value="TPR-like_helical_dom_sf"/>
</dbReference>
<dbReference type="Pfam" id="PF13432">
    <property type="entry name" value="TPR_16"/>
    <property type="match status" value="1"/>
</dbReference>
<dbReference type="PROSITE" id="PS50005">
    <property type="entry name" value="TPR"/>
    <property type="match status" value="1"/>
</dbReference>
<comment type="caution">
    <text evidence="4">The sequence shown here is derived from an EMBL/GenBank/DDBJ whole genome shotgun (WGS) entry which is preliminary data.</text>
</comment>
<dbReference type="PANTHER" id="PTHR44858:SF1">
    <property type="entry name" value="UDP-N-ACETYLGLUCOSAMINE--PEPTIDE N-ACETYLGLUCOSAMINYLTRANSFERASE SPINDLY-RELATED"/>
    <property type="match status" value="1"/>
</dbReference>
<sequence>MLQRYFLSIFISLFFCSCYNKNLKEASEEDKILSKKIFDEEQAKHDFDGPYQGTPLSMKLLDSILTLDPNNCEALRSYSVPYLKRGMPHKWKPLFDKAVACDPKTWQPWRGYLYLWFYRDYKKAIEDFDASDILTPNFVDSPQGHSVDYWRGIAYLGLKDYKNAAHYFNTHIARVREDSGEDWVEPSAFLYLGITYFEDSKFKKARINIEKALRYFQNVSADSHYYRALLYLEEGEYHEAIAATNKAIDDYKNGYYSKRAYVEEIRQIYPQQLLRLKKLIAARMVKNK</sequence>
<keyword evidence="5" id="KW-1185">Reference proteome</keyword>